<evidence type="ECO:0000313" key="2">
    <source>
        <dbReference type="Proteomes" id="UP001214250"/>
    </source>
</evidence>
<accession>A0ABY7VXH7</accession>
<organism evidence="1 2">
    <name type="scientific">Lentisphaera profundi</name>
    <dbReference type="NCBI Taxonomy" id="1658616"/>
    <lineage>
        <taxon>Bacteria</taxon>
        <taxon>Pseudomonadati</taxon>
        <taxon>Lentisphaerota</taxon>
        <taxon>Lentisphaeria</taxon>
        <taxon>Lentisphaerales</taxon>
        <taxon>Lentisphaeraceae</taxon>
        <taxon>Lentisphaera</taxon>
    </lineage>
</organism>
<sequence>MAKRSLNSIWQNVEKFYQSYKNDKTSLTQAEDKLNELLAKEDVQTIINDLGRVLLSEFDTFAQSKFKLALAGDDPKFVRPTSYDAKSKVLSVDPFRVLEFYDQCKLYSEDPLSLGGGDFDSYRKNAFMAELCKLPTKAMLFLKILQQSAITDGLTHIGLSEVPQGILDDVSYYQTLLWALAQLERKMYAMNGIHLRTEYTLVWHEAEWTSGA</sequence>
<keyword evidence="2" id="KW-1185">Reference proteome</keyword>
<reference evidence="1 2" key="1">
    <citation type="submission" date="2023-02" db="EMBL/GenBank/DDBJ databases">
        <title>Genome sequence of Lentisphaera profundi SAORIC-696.</title>
        <authorList>
            <person name="Kim e."/>
            <person name="Cho J.-C."/>
            <person name="Choi A."/>
            <person name="Kang I."/>
        </authorList>
    </citation>
    <scope>NUCLEOTIDE SEQUENCE [LARGE SCALE GENOMIC DNA]</scope>
    <source>
        <strain evidence="1 2">SAORIC-696</strain>
    </source>
</reference>
<name>A0ABY7VXH7_9BACT</name>
<dbReference type="Proteomes" id="UP001214250">
    <property type="component" value="Chromosome 2"/>
</dbReference>
<proteinExistence type="predicted"/>
<dbReference type="RefSeq" id="WP_274153676.1">
    <property type="nucleotide sequence ID" value="NZ_CP117812.1"/>
</dbReference>
<dbReference type="EMBL" id="CP117812">
    <property type="protein sequence ID" value="WDE98807.1"/>
    <property type="molecule type" value="Genomic_DNA"/>
</dbReference>
<evidence type="ECO:0000313" key="1">
    <source>
        <dbReference type="EMBL" id="WDE98807.1"/>
    </source>
</evidence>
<gene>
    <name evidence="1" type="ORF">PQO03_13285</name>
</gene>
<protein>
    <submittedName>
        <fullName evidence="1">Uncharacterized protein</fullName>
    </submittedName>
</protein>